<evidence type="ECO:0000256" key="2">
    <source>
        <dbReference type="ARBA" id="ARBA00022603"/>
    </source>
</evidence>
<dbReference type="Gene3D" id="3.40.50.150">
    <property type="entry name" value="Vaccinia Virus protein VP39"/>
    <property type="match status" value="2"/>
</dbReference>
<evidence type="ECO:0000259" key="5">
    <source>
        <dbReference type="Pfam" id="PF01555"/>
    </source>
</evidence>
<dbReference type="GO" id="GO:0008170">
    <property type="term" value="F:N-methyltransferase activity"/>
    <property type="evidence" value="ECO:0007669"/>
    <property type="project" value="InterPro"/>
</dbReference>
<comment type="similarity">
    <text evidence="1">Belongs to the N(4)/N(6)-methyltransferase family.</text>
</comment>
<dbReference type="InterPro" id="IPR002941">
    <property type="entry name" value="DNA_methylase_N4/N6"/>
</dbReference>
<dbReference type="Pfam" id="PF01555">
    <property type="entry name" value="N6_N4_Mtase"/>
    <property type="match status" value="1"/>
</dbReference>
<reference evidence="7" key="1">
    <citation type="submission" date="2016-10" db="EMBL/GenBank/DDBJ databases">
        <authorList>
            <person name="Varghese N."/>
            <person name="Submissions S."/>
        </authorList>
    </citation>
    <scope>NUCLEOTIDE SEQUENCE [LARGE SCALE GENOMIC DNA]</scope>
    <source>
        <strain evidence="7">DSM 22951</strain>
    </source>
</reference>
<keyword evidence="2 6" id="KW-0489">Methyltransferase</keyword>
<keyword evidence="4" id="KW-0949">S-adenosyl-L-methionine</keyword>
<evidence type="ECO:0000256" key="4">
    <source>
        <dbReference type="ARBA" id="ARBA00022691"/>
    </source>
</evidence>
<dbReference type="InterPro" id="IPR029063">
    <property type="entry name" value="SAM-dependent_MTases_sf"/>
</dbReference>
<dbReference type="AlphaFoldDB" id="A0A2Y9C1J3"/>
<proteinExistence type="inferred from homology"/>
<keyword evidence="3" id="KW-0808">Transferase</keyword>
<accession>A0A2Y9C1J3</accession>
<keyword evidence="7" id="KW-1185">Reference proteome</keyword>
<feature type="domain" description="DNA methylase N-4/N-6" evidence="5">
    <location>
        <begin position="24"/>
        <end position="363"/>
    </location>
</feature>
<organism evidence="6 7">
    <name type="scientific">Branchiibius hedensis</name>
    <dbReference type="NCBI Taxonomy" id="672460"/>
    <lineage>
        <taxon>Bacteria</taxon>
        <taxon>Bacillati</taxon>
        <taxon>Actinomycetota</taxon>
        <taxon>Actinomycetes</taxon>
        <taxon>Micrococcales</taxon>
        <taxon>Dermacoccaceae</taxon>
        <taxon>Branchiibius</taxon>
    </lineage>
</organism>
<protein>
    <submittedName>
        <fullName evidence="6">DNA methylase</fullName>
    </submittedName>
</protein>
<evidence type="ECO:0000256" key="1">
    <source>
        <dbReference type="ARBA" id="ARBA00006594"/>
    </source>
</evidence>
<dbReference type="EMBL" id="UESZ01000001">
    <property type="protein sequence ID" value="SSA34423.1"/>
    <property type="molecule type" value="Genomic_DNA"/>
</dbReference>
<name>A0A2Y9C1J3_9MICO</name>
<evidence type="ECO:0000256" key="3">
    <source>
        <dbReference type="ARBA" id="ARBA00022679"/>
    </source>
</evidence>
<dbReference type="GO" id="GO:0032259">
    <property type="term" value="P:methylation"/>
    <property type="evidence" value="ECO:0007669"/>
    <property type="project" value="UniProtKB-KW"/>
</dbReference>
<dbReference type="GO" id="GO:0003677">
    <property type="term" value="F:DNA binding"/>
    <property type="evidence" value="ECO:0007669"/>
    <property type="project" value="InterPro"/>
</dbReference>
<gene>
    <name evidence="6" type="ORF">SAMN04489750_1742</name>
</gene>
<evidence type="ECO:0000313" key="7">
    <source>
        <dbReference type="Proteomes" id="UP000250028"/>
    </source>
</evidence>
<evidence type="ECO:0000313" key="6">
    <source>
        <dbReference type="EMBL" id="SSA34423.1"/>
    </source>
</evidence>
<dbReference type="InterPro" id="IPR002295">
    <property type="entry name" value="N4/N6-MTase_EcoPI_Mod-like"/>
</dbReference>
<dbReference type="PROSITE" id="PS00092">
    <property type="entry name" value="N6_MTASE"/>
    <property type="match status" value="1"/>
</dbReference>
<dbReference type="InterPro" id="IPR002052">
    <property type="entry name" value="DNA_methylase_N6_adenine_CS"/>
</dbReference>
<dbReference type="PRINTS" id="PR00506">
    <property type="entry name" value="D21N6MTFRASE"/>
</dbReference>
<sequence>MGLLISGDGLTAMDRLRQLGVQPDLIYADPPFGTGRHQGDYADPAGQAWQTMINRLIAGAFEILPEHGSLWLHLGVGDGNRSMLRYAEQSALRVFGSAAHRSTIWWQRTGSAPVANTGFREQHDPILVLAKSPAFTVRRPPRTDDENTWFKSWDGDPVPWSSGDLTGPRGDRHPDLVYGIQSPFTATVHYPGPGRHWVYNRTEMTARLAAWGVYLPQHLPDAETRRRIVGSDVGDSPALMLTGGLAQAQRQATARMAAGTWPEVFFGRTGGGRPRRKVPLPATGAAPASVWDARFAGTVRDARDEVQRATGARFTTPKPEALLTRIIQIATDPDHLVFDPFAGSGVTAAVAHKLGRAWITCESWQPTIDQVTLPRLTFACGGNAPHMTTTLVEPLPHKMLSDAPKQAAATLAALSARLDVDPAIVRRIRAQLAAIAKTQQVAHPVPDEEVVVAELDDLQERLLAKYVHTGSSPSCGAH</sequence>
<dbReference type="SUPFAM" id="SSF53335">
    <property type="entry name" value="S-adenosyl-L-methionine-dependent methyltransferases"/>
    <property type="match status" value="1"/>
</dbReference>
<dbReference type="Proteomes" id="UP000250028">
    <property type="component" value="Unassembled WGS sequence"/>
</dbReference>